<evidence type="ECO:0000313" key="1">
    <source>
        <dbReference type="EMBL" id="GIH16981.1"/>
    </source>
</evidence>
<dbReference type="EMBL" id="BONZ01000049">
    <property type="protein sequence ID" value="GIH16981.1"/>
    <property type="molecule type" value="Genomic_DNA"/>
</dbReference>
<gene>
    <name evidence="1" type="ORF">Raf01_51530</name>
</gene>
<evidence type="ECO:0008006" key="3">
    <source>
        <dbReference type="Google" id="ProtNLM"/>
    </source>
</evidence>
<accession>A0A8J3QV00</accession>
<dbReference type="SUPFAM" id="SSF56112">
    <property type="entry name" value="Protein kinase-like (PK-like)"/>
    <property type="match status" value="1"/>
</dbReference>
<evidence type="ECO:0000313" key="2">
    <source>
        <dbReference type="Proteomes" id="UP000642748"/>
    </source>
</evidence>
<reference evidence="1" key="1">
    <citation type="submission" date="2021-01" db="EMBL/GenBank/DDBJ databases">
        <title>Whole genome shotgun sequence of Rugosimonospora africana NBRC 104875.</title>
        <authorList>
            <person name="Komaki H."/>
            <person name="Tamura T."/>
        </authorList>
    </citation>
    <scope>NUCLEOTIDE SEQUENCE</scope>
    <source>
        <strain evidence="1">NBRC 104875</strain>
    </source>
</reference>
<comment type="caution">
    <text evidence="1">The sequence shown here is derived from an EMBL/GenBank/DDBJ whole genome shotgun (WGS) entry which is preliminary data.</text>
</comment>
<dbReference type="Gene3D" id="1.10.510.10">
    <property type="entry name" value="Transferase(Phosphotransferase) domain 1"/>
    <property type="match status" value="1"/>
</dbReference>
<dbReference type="AlphaFoldDB" id="A0A8J3QV00"/>
<protein>
    <recommendedName>
        <fullName evidence="3">Protein kinase domain-containing protein</fullName>
    </recommendedName>
</protein>
<dbReference type="InterPro" id="IPR011009">
    <property type="entry name" value="Kinase-like_dom_sf"/>
</dbReference>
<dbReference type="Proteomes" id="UP000642748">
    <property type="component" value="Unassembled WGS sequence"/>
</dbReference>
<sequence length="368" mass="40194">MSSASDRPSRYRAVSAALATLTDRRLAELVDAAPVIATGIGGTSVALAVEGVPVFAKRIPLTDLERRPENVLSTANLFGLPAFCQYGVGPGAPGFGVWREVAANLMTTGWVLTGQCDGFPLMYHWRVLPGPPAREPSAEDRAERERMVEFWHGSSAIRERFAAVAGASASVVLFLERFPGNLRDWLKAELSGGDPEAIRAAAAMVERHLRTDVSFLNSHGLLHFDAHFGNILTDGRRLYLADFGLATSPDFQLSADERDFVARNRTHDGCYAVTQLVNWLVTGLLGLRDPGPRNEYVRRCAQTGTAQGIPPGIAAIVTRYAPVAVLMNDFYWTLYGQRRTEPYPAEGIDRVCAETGFEPILPIQSIRP</sequence>
<name>A0A8J3QV00_9ACTN</name>
<proteinExistence type="predicted"/>
<organism evidence="1 2">
    <name type="scientific">Rugosimonospora africana</name>
    <dbReference type="NCBI Taxonomy" id="556532"/>
    <lineage>
        <taxon>Bacteria</taxon>
        <taxon>Bacillati</taxon>
        <taxon>Actinomycetota</taxon>
        <taxon>Actinomycetes</taxon>
        <taxon>Micromonosporales</taxon>
        <taxon>Micromonosporaceae</taxon>
        <taxon>Rugosimonospora</taxon>
    </lineage>
</organism>
<keyword evidence="2" id="KW-1185">Reference proteome</keyword>
<dbReference type="RefSeq" id="WP_203920548.1">
    <property type="nucleotide sequence ID" value="NZ_BONZ01000049.1"/>
</dbReference>